<evidence type="ECO:0000259" key="1">
    <source>
        <dbReference type="Pfam" id="PF06983"/>
    </source>
</evidence>
<dbReference type="EMBL" id="CP149822">
    <property type="protein sequence ID" value="WZN41141.1"/>
    <property type="molecule type" value="Genomic_DNA"/>
</dbReference>
<dbReference type="PANTHER" id="PTHR33990:SF2">
    <property type="entry name" value="PHNB-LIKE DOMAIN-CONTAINING PROTEIN"/>
    <property type="match status" value="1"/>
</dbReference>
<protein>
    <submittedName>
        <fullName evidence="2">VOC family protein</fullName>
    </submittedName>
</protein>
<reference evidence="3" key="1">
    <citation type="submission" date="2024-03" db="EMBL/GenBank/DDBJ databases">
        <title>Chitinophaga horti sp. nov., isolated from garden soil.</title>
        <authorList>
            <person name="Lee D.S."/>
            <person name="Han D.M."/>
            <person name="Baek J.H."/>
            <person name="Choi D.G."/>
            <person name="Jeon J.H."/>
            <person name="Jeon C.O."/>
        </authorList>
    </citation>
    <scope>NUCLEOTIDE SEQUENCE [LARGE SCALE GENOMIC DNA]</scope>
    <source>
        <strain evidence="3">GPA1</strain>
    </source>
</reference>
<gene>
    <name evidence="2" type="ORF">WJU16_24570</name>
</gene>
<evidence type="ECO:0000313" key="3">
    <source>
        <dbReference type="Proteomes" id="UP001485459"/>
    </source>
</evidence>
<dbReference type="CDD" id="cd06588">
    <property type="entry name" value="PhnB_like"/>
    <property type="match status" value="1"/>
</dbReference>
<dbReference type="PIRSF" id="PIRSF021700">
    <property type="entry name" value="3_dmu_93_MTrfase"/>
    <property type="match status" value="1"/>
</dbReference>
<accession>A0ABZ2YQF2</accession>
<dbReference type="Pfam" id="PF06983">
    <property type="entry name" value="3-dmu-9_3-mt"/>
    <property type="match status" value="1"/>
</dbReference>
<dbReference type="InterPro" id="IPR009725">
    <property type="entry name" value="3_dmu_93_MTrfase"/>
</dbReference>
<name>A0ABZ2YQF2_9BACT</name>
<keyword evidence="3" id="KW-1185">Reference proteome</keyword>
<dbReference type="RefSeq" id="WP_341836000.1">
    <property type="nucleotide sequence ID" value="NZ_CP149822.1"/>
</dbReference>
<dbReference type="Proteomes" id="UP001485459">
    <property type="component" value="Chromosome"/>
</dbReference>
<evidence type="ECO:0000313" key="2">
    <source>
        <dbReference type="EMBL" id="WZN41141.1"/>
    </source>
</evidence>
<dbReference type="InterPro" id="IPR028973">
    <property type="entry name" value="PhnB-like"/>
</dbReference>
<sequence length="160" mass="18094">MQKITPCLWFNFNADEAMEYYQSIFPDFKVTHKSYYGDWGGPHAGKLLTAEFELFGMKMIALNAGPQFPFTEAISLTINCKGQEEVDYYWNKLTAGGGQESMCGWLKDKFGLSWQVAPEELTKLMAGPDKEKQMKAAQAMMKQKKIIIREIEDAVNGVTA</sequence>
<dbReference type="Gene3D" id="3.10.180.10">
    <property type="entry name" value="2,3-Dihydroxybiphenyl 1,2-Dioxygenase, domain 1"/>
    <property type="match status" value="1"/>
</dbReference>
<dbReference type="PANTHER" id="PTHR33990">
    <property type="entry name" value="PROTEIN YJDN-RELATED"/>
    <property type="match status" value="1"/>
</dbReference>
<organism evidence="2 3">
    <name type="scientific">Chitinophaga pollutisoli</name>
    <dbReference type="NCBI Taxonomy" id="3133966"/>
    <lineage>
        <taxon>Bacteria</taxon>
        <taxon>Pseudomonadati</taxon>
        <taxon>Bacteroidota</taxon>
        <taxon>Chitinophagia</taxon>
        <taxon>Chitinophagales</taxon>
        <taxon>Chitinophagaceae</taxon>
        <taxon>Chitinophaga</taxon>
    </lineage>
</organism>
<dbReference type="SUPFAM" id="SSF54593">
    <property type="entry name" value="Glyoxalase/Bleomycin resistance protein/Dihydroxybiphenyl dioxygenase"/>
    <property type="match status" value="1"/>
</dbReference>
<proteinExistence type="predicted"/>
<feature type="domain" description="PhnB-like" evidence="1">
    <location>
        <begin position="2"/>
        <end position="116"/>
    </location>
</feature>
<dbReference type="InterPro" id="IPR029068">
    <property type="entry name" value="Glyas_Bleomycin-R_OHBP_Dase"/>
</dbReference>